<keyword evidence="3" id="KW-1185">Reference proteome</keyword>
<dbReference type="Proteomes" id="UP000233766">
    <property type="component" value="Unassembled WGS sequence"/>
</dbReference>
<gene>
    <name evidence="2" type="ORF">ATK86_5582</name>
</gene>
<dbReference type="SUPFAM" id="SSF51182">
    <property type="entry name" value="RmlC-like cupins"/>
    <property type="match status" value="1"/>
</dbReference>
<dbReference type="RefSeq" id="WP_101466927.1">
    <property type="nucleotide sequence ID" value="NZ_PJMW01000002.1"/>
</dbReference>
<sequence>MPDVDPELDVRKLSKPEKHPAIFVRFDALAIGGSFVLVNNHYPRHLREEFKVEVPGGYSWEVIEDGPRVWRVRIEKLASTALPRVLTDTTVLTSGQLDATGAVWTLPMRRRDLDSNIIRLAARERIDAHTGPDLDVLIHVLDGTGTLTTEMGEIELPPGGLVWLPRRSRRAFTAGPDGLRYLTVHQRRQGFVLDPVSASERTN</sequence>
<protein>
    <submittedName>
        <fullName evidence="2">Uncharacterized protein (DUF2249 family)</fullName>
    </submittedName>
</protein>
<dbReference type="Gene3D" id="2.60.120.10">
    <property type="entry name" value="Jelly Rolls"/>
    <property type="match status" value="1"/>
</dbReference>
<dbReference type="Pfam" id="PF10006">
    <property type="entry name" value="DUF2249"/>
    <property type="match status" value="1"/>
</dbReference>
<reference evidence="2 3" key="1">
    <citation type="submission" date="2017-12" db="EMBL/GenBank/DDBJ databases">
        <title>Sequencing the genomes of 1000 Actinobacteria strains.</title>
        <authorList>
            <person name="Klenk H.-P."/>
        </authorList>
    </citation>
    <scope>NUCLEOTIDE SEQUENCE [LARGE SCALE GENOMIC DNA]</scope>
    <source>
        <strain evidence="2 3">DSM 44489</strain>
    </source>
</reference>
<dbReference type="OrthoDB" id="8451629at2"/>
<evidence type="ECO:0000259" key="1">
    <source>
        <dbReference type="Pfam" id="PF10006"/>
    </source>
</evidence>
<name>A0A2N3VHR2_9NOCA</name>
<dbReference type="EMBL" id="PJMW01000002">
    <property type="protein sequence ID" value="PKV81125.1"/>
    <property type="molecule type" value="Genomic_DNA"/>
</dbReference>
<evidence type="ECO:0000313" key="3">
    <source>
        <dbReference type="Proteomes" id="UP000233766"/>
    </source>
</evidence>
<dbReference type="InterPro" id="IPR018720">
    <property type="entry name" value="DUF2249"/>
</dbReference>
<dbReference type="AlphaFoldDB" id="A0A2N3VHR2"/>
<comment type="caution">
    <text evidence="2">The sequence shown here is derived from an EMBL/GenBank/DDBJ whole genome shotgun (WGS) entry which is preliminary data.</text>
</comment>
<evidence type="ECO:0000313" key="2">
    <source>
        <dbReference type="EMBL" id="PKV81125.1"/>
    </source>
</evidence>
<organism evidence="2 3">
    <name type="scientific">Nocardia fluminea</name>
    <dbReference type="NCBI Taxonomy" id="134984"/>
    <lineage>
        <taxon>Bacteria</taxon>
        <taxon>Bacillati</taxon>
        <taxon>Actinomycetota</taxon>
        <taxon>Actinomycetes</taxon>
        <taxon>Mycobacteriales</taxon>
        <taxon>Nocardiaceae</taxon>
        <taxon>Nocardia</taxon>
    </lineage>
</organism>
<dbReference type="InterPro" id="IPR014710">
    <property type="entry name" value="RmlC-like_jellyroll"/>
</dbReference>
<feature type="domain" description="DUF2249" evidence="1">
    <location>
        <begin position="7"/>
        <end position="76"/>
    </location>
</feature>
<accession>A0A2N3VHR2</accession>
<dbReference type="InterPro" id="IPR011051">
    <property type="entry name" value="RmlC_Cupin_sf"/>
</dbReference>
<proteinExistence type="predicted"/>